<comment type="pathway">
    <text evidence="3 14">Carbohydrate metabolism; galactose metabolism.</text>
</comment>
<dbReference type="InterPro" id="IPR005849">
    <property type="entry name" value="GalP_Utransf_N"/>
</dbReference>
<comment type="caution">
    <text evidence="18">The sequence shown here is derived from an EMBL/GenBank/DDBJ whole genome shotgun (WGS) entry which is preliminary data.</text>
</comment>
<gene>
    <name evidence="18" type="primary">galT</name>
    <name evidence="18" type="ORF">HF526_29650</name>
</gene>
<comment type="catalytic activity">
    <reaction evidence="1 14">
        <text>alpha-D-galactose 1-phosphate + UDP-alpha-D-glucose = alpha-D-glucose 1-phosphate + UDP-alpha-D-galactose</text>
        <dbReference type="Rhea" id="RHEA:13989"/>
        <dbReference type="ChEBI" id="CHEBI:58336"/>
        <dbReference type="ChEBI" id="CHEBI:58601"/>
        <dbReference type="ChEBI" id="CHEBI:58885"/>
        <dbReference type="ChEBI" id="CHEBI:66914"/>
        <dbReference type="EC" id="2.7.7.12"/>
    </reaction>
</comment>
<dbReference type="PANTHER" id="PTHR11943:SF1">
    <property type="entry name" value="GALACTOSE-1-PHOSPHATE URIDYLYLTRANSFERASE"/>
    <property type="match status" value="1"/>
</dbReference>
<keyword evidence="12 14" id="KW-0119">Carbohydrate metabolism</keyword>
<feature type="domain" description="Galactose-1-phosphate uridyl transferase C-terminal" evidence="17">
    <location>
        <begin position="241"/>
        <end position="390"/>
    </location>
</feature>
<evidence type="ECO:0000256" key="2">
    <source>
        <dbReference type="ARBA" id="ARBA00001947"/>
    </source>
</evidence>
<keyword evidence="9 14" id="KW-0479">Metal-binding</keyword>
<dbReference type="PIRSF" id="PIRSF000808">
    <property type="entry name" value="GalT"/>
    <property type="match status" value="1"/>
</dbReference>
<evidence type="ECO:0000256" key="5">
    <source>
        <dbReference type="ARBA" id="ARBA00012384"/>
    </source>
</evidence>
<keyword evidence="7 14" id="KW-0808">Transferase</keyword>
<dbReference type="Pfam" id="PF02744">
    <property type="entry name" value="GalP_UDP_tr_C"/>
    <property type="match status" value="1"/>
</dbReference>
<evidence type="ECO:0000256" key="13">
    <source>
        <dbReference type="NCBIfam" id="TIGR00209"/>
    </source>
</evidence>
<feature type="region of interest" description="Disordered" evidence="15">
    <location>
        <begin position="80"/>
        <end position="104"/>
    </location>
</feature>
<keyword evidence="8 14" id="KW-0548">Nucleotidyltransferase</keyword>
<keyword evidence="11 14" id="KW-0299">Galactose metabolism</keyword>
<sequence>MHPTVTGTTPARGVRKTSIRLADGRELIYFDDREPFLSGTATRSEIDTRSLPVMHTRSDVRYDVLTGEWVVLAAHRMNRTYQPPSEENPLAPTRPGRPPTEIPAPDYDVVVFENRFPSFSQPPAGTVDDTTADPAESFVDGEPLWPRRRTGGRCEVVCFTSDPAASFAELSQRRARTVIEAWADRTRSLSAMPSTRQVVCFENRGEEIGVTLSHPHGQIYAYPYLPPRTQSLIRQSRLHREKTGRLLLADVLDAERRAGSRMVLTGEHWSGYVPAAARWPLEVHLAPHRDVADLAALDDAEADELATVYLELLRRVDRFFPGVHRTPYIAAWHQAPVGADRDLGRLHLQLFSLMRSPGRMKFLAGSESALGAWINDSTPEDIARRLRDVAS</sequence>
<accession>A0ABX1SLJ0</accession>
<dbReference type="GO" id="GO:0016779">
    <property type="term" value="F:nucleotidyltransferase activity"/>
    <property type="evidence" value="ECO:0007669"/>
    <property type="project" value="UniProtKB-KW"/>
</dbReference>
<dbReference type="Proteomes" id="UP000820669">
    <property type="component" value="Unassembled WGS sequence"/>
</dbReference>
<evidence type="ECO:0000256" key="11">
    <source>
        <dbReference type="ARBA" id="ARBA00023144"/>
    </source>
</evidence>
<dbReference type="Gene3D" id="3.30.428.10">
    <property type="entry name" value="HIT-like"/>
    <property type="match status" value="2"/>
</dbReference>
<evidence type="ECO:0000259" key="16">
    <source>
        <dbReference type="Pfam" id="PF01087"/>
    </source>
</evidence>
<evidence type="ECO:0000313" key="19">
    <source>
        <dbReference type="Proteomes" id="UP000820669"/>
    </source>
</evidence>
<protein>
    <recommendedName>
        <fullName evidence="6 13">Galactose-1-phosphate uridylyltransferase</fullName>
        <ecNumber evidence="5 13">2.7.7.12</ecNumber>
    </recommendedName>
</protein>
<feature type="domain" description="Galactose-1-phosphate uridyl transferase N-terminal" evidence="16">
    <location>
        <begin position="57"/>
        <end position="226"/>
    </location>
</feature>
<keyword evidence="10" id="KW-0862">Zinc</keyword>
<evidence type="ECO:0000256" key="1">
    <source>
        <dbReference type="ARBA" id="ARBA00001107"/>
    </source>
</evidence>
<dbReference type="InterPro" id="IPR019779">
    <property type="entry name" value="GalP_UDPtransf1_His-AS"/>
</dbReference>
<dbReference type="InterPro" id="IPR036265">
    <property type="entry name" value="HIT-like_sf"/>
</dbReference>
<evidence type="ECO:0000256" key="9">
    <source>
        <dbReference type="ARBA" id="ARBA00022723"/>
    </source>
</evidence>
<name>A0ABX1SLJ0_9PSEU</name>
<dbReference type="Pfam" id="PF01087">
    <property type="entry name" value="GalP_UDP_transf"/>
    <property type="match status" value="1"/>
</dbReference>
<evidence type="ECO:0000313" key="18">
    <source>
        <dbReference type="EMBL" id="NMI01428.1"/>
    </source>
</evidence>
<evidence type="ECO:0000256" key="7">
    <source>
        <dbReference type="ARBA" id="ARBA00022679"/>
    </source>
</evidence>
<dbReference type="InterPro" id="IPR001937">
    <property type="entry name" value="GalP_UDPtransf1"/>
</dbReference>
<evidence type="ECO:0000256" key="14">
    <source>
        <dbReference type="RuleBase" id="RU000506"/>
    </source>
</evidence>
<evidence type="ECO:0000256" key="8">
    <source>
        <dbReference type="ARBA" id="ARBA00022695"/>
    </source>
</evidence>
<dbReference type="EMBL" id="JAAXLA010000084">
    <property type="protein sequence ID" value="NMI01428.1"/>
    <property type="molecule type" value="Genomic_DNA"/>
</dbReference>
<evidence type="ECO:0000259" key="17">
    <source>
        <dbReference type="Pfam" id="PF02744"/>
    </source>
</evidence>
<evidence type="ECO:0000256" key="6">
    <source>
        <dbReference type="ARBA" id="ARBA00016340"/>
    </source>
</evidence>
<evidence type="ECO:0000256" key="3">
    <source>
        <dbReference type="ARBA" id="ARBA00004947"/>
    </source>
</evidence>
<proteinExistence type="inferred from homology"/>
<feature type="region of interest" description="Disordered" evidence="15">
    <location>
        <begin position="120"/>
        <end position="144"/>
    </location>
</feature>
<evidence type="ECO:0000256" key="4">
    <source>
        <dbReference type="ARBA" id="ARBA00010951"/>
    </source>
</evidence>
<organism evidence="18 19">
    <name type="scientific">Pseudonocardia acidicola</name>
    <dbReference type="NCBI Taxonomy" id="2724939"/>
    <lineage>
        <taxon>Bacteria</taxon>
        <taxon>Bacillati</taxon>
        <taxon>Actinomycetota</taxon>
        <taxon>Actinomycetes</taxon>
        <taxon>Pseudonocardiales</taxon>
        <taxon>Pseudonocardiaceae</taxon>
        <taxon>Pseudonocardia</taxon>
    </lineage>
</organism>
<evidence type="ECO:0000256" key="10">
    <source>
        <dbReference type="ARBA" id="ARBA00022833"/>
    </source>
</evidence>
<keyword evidence="19" id="KW-1185">Reference proteome</keyword>
<evidence type="ECO:0000256" key="12">
    <source>
        <dbReference type="ARBA" id="ARBA00023277"/>
    </source>
</evidence>
<dbReference type="PROSITE" id="PS00117">
    <property type="entry name" value="GAL_P_UDP_TRANSF_I"/>
    <property type="match status" value="1"/>
</dbReference>
<dbReference type="EC" id="2.7.7.12" evidence="5 13"/>
<comment type="similarity">
    <text evidence="4 14">Belongs to the galactose-1-phosphate uridylyltransferase type 1 family.</text>
</comment>
<comment type="cofactor">
    <cofactor evidence="2">
        <name>Zn(2+)</name>
        <dbReference type="ChEBI" id="CHEBI:29105"/>
    </cofactor>
</comment>
<dbReference type="PANTHER" id="PTHR11943">
    <property type="entry name" value="GALACTOSE-1-PHOSPHATE URIDYLYLTRANSFERASE"/>
    <property type="match status" value="1"/>
</dbReference>
<evidence type="ECO:0000256" key="15">
    <source>
        <dbReference type="SAM" id="MobiDB-lite"/>
    </source>
</evidence>
<reference evidence="18 19" key="1">
    <citation type="submission" date="2020-04" db="EMBL/GenBank/DDBJ databases">
        <authorList>
            <person name="Klaysubun C."/>
            <person name="Duangmal K."/>
            <person name="Lipun K."/>
        </authorList>
    </citation>
    <scope>NUCLEOTIDE SEQUENCE [LARGE SCALE GENOMIC DNA]</scope>
    <source>
        <strain evidence="18 19">K10HN5</strain>
    </source>
</reference>
<dbReference type="NCBIfam" id="TIGR00209">
    <property type="entry name" value="galT_1"/>
    <property type="match status" value="1"/>
</dbReference>
<dbReference type="SUPFAM" id="SSF54197">
    <property type="entry name" value="HIT-like"/>
    <property type="match status" value="2"/>
</dbReference>
<dbReference type="InterPro" id="IPR005850">
    <property type="entry name" value="GalP_Utransf_C"/>
</dbReference>